<evidence type="ECO:0008006" key="2">
    <source>
        <dbReference type="Google" id="ProtNLM"/>
    </source>
</evidence>
<accession>A0A382NQ65</accession>
<protein>
    <recommendedName>
        <fullName evidence="2">DUF1501 domain-containing protein</fullName>
    </recommendedName>
</protein>
<proteinExistence type="predicted"/>
<name>A0A382NQ65_9ZZZZ</name>
<gene>
    <name evidence="1" type="ORF">METZ01_LOCUS316178</name>
</gene>
<dbReference type="AlphaFoldDB" id="A0A382NQ65"/>
<feature type="non-terminal residue" evidence="1">
    <location>
        <position position="275"/>
    </location>
</feature>
<dbReference type="EMBL" id="UINC01102024">
    <property type="protein sequence ID" value="SVC63324.1"/>
    <property type="molecule type" value="Genomic_DNA"/>
</dbReference>
<reference evidence="1" key="1">
    <citation type="submission" date="2018-05" db="EMBL/GenBank/DDBJ databases">
        <authorList>
            <person name="Lanie J.A."/>
            <person name="Ng W.-L."/>
            <person name="Kazmierczak K.M."/>
            <person name="Andrzejewski T.M."/>
            <person name="Davidsen T.M."/>
            <person name="Wayne K.J."/>
            <person name="Tettelin H."/>
            <person name="Glass J.I."/>
            <person name="Rusch D."/>
            <person name="Podicherti R."/>
            <person name="Tsui H.-C.T."/>
            <person name="Winkler M.E."/>
        </authorList>
    </citation>
    <scope>NUCLEOTIDE SEQUENCE</scope>
</reference>
<evidence type="ECO:0000313" key="1">
    <source>
        <dbReference type="EMBL" id="SVC63324.1"/>
    </source>
</evidence>
<organism evidence="1">
    <name type="scientific">marine metagenome</name>
    <dbReference type="NCBI Taxonomy" id="408172"/>
    <lineage>
        <taxon>unclassified sequences</taxon>
        <taxon>metagenomes</taxon>
        <taxon>ecological metagenomes</taxon>
    </lineage>
</organism>
<sequence length="275" mass="29913">MNRRELLKLCGSAGLGFAAPMASPPLCQGAESKRQLPAYDGPYYAIFNASGGWDTTYLMDPKGVDGINRLYKEGDILTHGKHKFAPSAKQVQKGMSNEDFFKKYGSELLVLNGLDYSVNNHAPGSRYMATGKLDSLAYPTFAALVAGCRGPDVPLAFLTFGQYSATGNLVPMARVPYLNSMNLLANADGVQGNSRSPYHDDFVTDRIERALREQAKARAANVRLPRVERSQSMLYAAQLNSKALERVTPYIPKTPPKGRLSLQADIALASFKAGV</sequence>